<organism evidence="1 2">
    <name type="scientific">Streptococcus ruminantium</name>
    <dbReference type="NCBI Taxonomy" id="1917441"/>
    <lineage>
        <taxon>Bacteria</taxon>
        <taxon>Bacillati</taxon>
        <taxon>Bacillota</taxon>
        <taxon>Bacilli</taxon>
        <taxon>Lactobacillales</taxon>
        <taxon>Streptococcaceae</taxon>
        <taxon>Streptococcus</taxon>
    </lineage>
</organism>
<proteinExistence type="predicted"/>
<dbReference type="RefSeq" id="WP_308937848.1">
    <property type="nucleotide sequence ID" value="NZ_JAVIBP010000032.1"/>
</dbReference>
<name>A0ABU1B2N1_9STRE</name>
<reference evidence="1 2" key="1">
    <citation type="submission" date="2023-08" db="EMBL/GenBank/DDBJ databases">
        <title>Streptococcus ruminantium-associated sheep mastitis outbreak detected in Italy is distinct from bovine isolates.</title>
        <authorList>
            <person name="Rosa M.N."/>
            <person name="Vezina B."/>
            <person name="Tola S."/>
        </authorList>
    </citation>
    <scope>NUCLEOTIDE SEQUENCE [LARGE SCALE GENOMIC DNA]</scope>
    <source>
        <strain evidence="1 2">OM6730</strain>
    </source>
</reference>
<protein>
    <submittedName>
        <fullName evidence="1">Uncharacterized protein</fullName>
    </submittedName>
</protein>
<sequence length="59" mass="7021">MSVRFYERDYGEMCVEMRKDLEEMIENDFVDKETAFDLVGDTIAYNEYAEDYIRVMSGS</sequence>
<accession>A0ABU1B2N1</accession>
<dbReference type="Proteomes" id="UP001228446">
    <property type="component" value="Unassembled WGS sequence"/>
</dbReference>
<gene>
    <name evidence="1" type="ORF">RFF62_04810</name>
</gene>
<comment type="caution">
    <text evidence="1">The sequence shown here is derived from an EMBL/GenBank/DDBJ whole genome shotgun (WGS) entry which is preliminary data.</text>
</comment>
<evidence type="ECO:0000313" key="1">
    <source>
        <dbReference type="EMBL" id="MDQ8833108.1"/>
    </source>
</evidence>
<dbReference type="EMBL" id="JAVIBX010000014">
    <property type="protein sequence ID" value="MDQ8833108.1"/>
    <property type="molecule type" value="Genomic_DNA"/>
</dbReference>
<keyword evidence="2" id="KW-1185">Reference proteome</keyword>
<evidence type="ECO:0000313" key="2">
    <source>
        <dbReference type="Proteomes" id="UP001228446"/>
    </source>
</evidence>